<dbReference type="EMBL" id="RJSE01000005">
    <property type="protein sequence ID" value="RNL64206.1"/>
    <property type="molecule type" value="Genomic_DNA"/>
</dbReference>
<accession>A0A3N0CMC5</accession>
<dbReference type="InterPro" id="IPR054129">
    <property type="entry name" value="DesT_TetR_C"/>
</dbReference>
<sequence>MTTSSEPRSARTGRLRMSPESRREQLLDLGTRLLSTRTLEEISIEVLAEEAGISRGLLYHYFGNKQEFHLAVVRRAVEDLVAITAPRDIDDPIEQLAVSIGAYLDYVVENYTGYVSLVRAAAGGNEELRAIYDQGRKALTDRIFEVTGPEGLEALGLSDSPTIRLLVNGWAAMLEVVIIDWVDDPRGIAREDLLERLARALPAIVLS</sequence>
<evidence type="ECO:0000259" key="6">
    <source>
        <dbReference type="PROSITE" id="PS50977"/>
    </source>
</evidence>
<dbReference type="InterPro" id="IPR050109">
    <property type="entry name" value="HTH-type_TetR-like_transc_reg"/>
</dbReference>
<comment type="caution">
    <text evidence="7">The sequence shown here is derived from an EMBL/GenBank/DDBJ whole genome shotgun (WGS) entry which is preliminary data.</text>
</comment>
<feature type="domain" description="HTH tetR-type" evidence="6">
    <location>
        <begin position="20"/>
        <end position="80"/>
    </location>
</feature>
<feature type="DNA-binding region" description="H-T-H motif" evidence="4">
    <location>
        <begin position="43"/>
        <end position="62"/>
    </location>
</feature>
<dbReference type="InterPro" id="IPR001647">
    <property type="entry name" value="HTH_TetR"/>
</dbReference>
<dbReference type="SUPFAM" id="SSF46689">
    <property type="entry name" value="Homeodomain-like"/>
    <property type="match status" value="1"/>
</dbReference>
<evidence type="ECO:0000256" key="3">
    <source>
        <dbReference type="ARBA" id="ARBA00023163"/>
    </source>
</evidence>
<feature type="region of interest" description="Disordered" evidence="5">
    <location>
        <begin position="1"/>
        <end position="21"/>
    </location>
</feature>
<dbReference type="Pfam" id="PF21943">
    <property type="entry name" value="TetR_C_46"/>
    <property type="match status" value="1"/>
</dbReference>
<reference evidence="7 8" key="1">
    <citation type="submission" date="2018-11" db="EMBL/GenBank/DDBJ databases">
        <authorList>
            <person name="Li F."/>
        </authorList>
    </citation>
    <scope>NUCLEOTIDE SEQUENCE [LARGE SCALE GENOMIC DNA]</scope>
    <source>
        <strain evidence="7 8">Gsoil 097</strain>
    </source>
</reference>
<evidence type="ECO:0000256" key="2">
    <source>
        <dbReference type="ARBA" id="ARBA00023125"/>
    </source>
</evidence>
<dbReference type="Gene3D" id="1.10.357.10">
    <property type="entry name" value="Tetracycline Repressor, domain 2"/>
    <property type="match status" value="1"/>
</dbReference>
<dbReference type="Pfam" id="PF00440">
    <property type="entry name" value="TetR_N"/>
    <property type="match status" value="1"/>
</dbReference>
<dbReference type="PANTHER" id="PTHR30055:SF174">
    <property type="entry name" value="TRANSCRIPTIONAL REGULATORY PROTEIN (PROBABLY TETR-FAMILY)-RELATED"/>
    <property type="match status" value="1"/>
</dbReference>
<dbReference type="PANTHER" id="PTHR30055">
    <property type="entry name" value="HTH-TYPE TRANSCRIPTIONAL REGULATOR RUTR"/>
    <property type="match status" value="1"/>
</dbReference>
<organism evidence="7 8">
    <name type="scientific">Nocardioides marmoriginsengisoli</name>
    <dbReference type="NCBI Taxonomy" id="661483"/>
    <lineage>
        <taxon>Bacteria</taxon>
        <taxon>Bacillati</taxon>
        <taxon>Actinomycetota</taxon>
        <taxon>Actinomycetes</taxon>
        <taxon>Propionibacteriales</taxon>
        <taxon>Nocardioidaceae</taxon>
        <taxon>Nocardioides</taxon>
    </lineage>
</organism>
<dbReference type="Proteomes" id="UP000267128">
    <property type="component" value="Unassembled WGS sequence"/>
</dbReference>
<protein>
    <submittedName>
        <fullName evidence="7">TetR/AcrR family transcriptional regulator</fullName>
    </submittedName>
</protein>
<dbReference type="InterPro" id="IPR009057">
    <property type="entry name" value="Homeodomain-like_sf"/>
</dbReference>
<evidence type="ECO:0000256" key="5">
    <source>
        <dbReference type="SAM" id="MobiDB-lite"/>
    </source>
</evidence>
<keyword evidence="8" id="KW-1185">Reference proteome</keyword>
<keyword evidence="1" id="KW-0805">Transcription regulation</keyword>
<gene>
    <name evidence="7" type="ORF">EFK50_06645</name>
</gene>
<evidence type="ECO:0000256" key="4">
    <source>
        <dbReference type="PROSITE-ProRule" id="PRU00335"/>
    </source>
</evidence>
<dbReference type="OrthoDB" id="8479950at2"/>
<dbReference type="AlphaFoldDB" id="A0A3N0CMC5"/>
<dbReference type="PRINTS" id="PR00455">
    <property type="entry name" value="HTHTETR"/>
</dbReference>
<dbReference type="GO" id="GO:0003700">
    <property type="term" value="F:DNA-binding transcription factor activity"/>
    <property type="evidence" value="ECO:0007669"/>
    <property type="project" value="TreeGrafter"/>
</dbReference>
<evidence type="ECO:0000313" key="7">
    <source>
        <dbReference type="EMBL" id="RNL64206.1"/>
    </source>
</evidence>
<evidence type="ECO:0000313" key="8">
    <source>
        <dbReference type="Proteomes" id="UP000267128"/>
    </source>
</evidence>
<keyword evidence="3" id="KW-0804">Transcription</keyword>
<dbReference type="PROSITE" id="PS50977">
    <property type="entry name" value="HTH_TETR_2"/>
    <property type="match status" value="1"/>
</dbReference>
<dbReference type="RefSeq" id="WP_123226782.1">
    <property type="nucleotide sequence ID" value="NZ_RJSE01000005.1"/>
</dbReference>
<proteinExistence type="predicted"/>
<dbReference type="GO" id="GO:0000976">
    <property type="term" value="F:transcription cis-regulatory region binding"/>
    <property type="evidence" value="ECO:0007669"/>
    <property type="project" value="TreeGrafter"/>
</dbReference>
<keyword evidence="2 4" id="KW-0238">DNA-binding</keyword>
<evidence type="ECO:0000256" key="1">
    <source>
        <dbReference type="ARBA" id="ARBA00023015"/>
    </source>
</evidence>
<name>A0A3N0CMC5_9ACTN</name>